<keyword evidence="3 5" id="KW-0687">Ribonucleoprotein</keyword>
<dbReference type="GO" id="GO:0006412">
    <property type="term" value="P:translation"/>
    <property type="evidence" value="ECO:0007669"/>
    <property type="project" value="UniProtKB-UniRule"/>
</dbReference>
<dbReference type="PANTHER" id="PTHR12534:SF0">
    <property type="entry name" value="SMALL RIBOSOMAL SUBUNIT PROTEIN US2M"/>
    <property type="match status" value="1"/>
</dbReference>
<sequence>MALPDFSMRQLLEAGVHFGHQTHRWNPKMKQYIFGERNNIHIIDLSQTVPMLEQALQIVSDTVAGGGRVLFVGTKRQASEVVADAAKRSAQYYVNSRWLGGMMTNWKTISHSIQRLRKLDELLAAEAQGFTKKERLNLERERDKLERALGGIRDMGGTPDLMFIVDTNKESIAIQEAKRLGIPVVAIVDSNCDPDTVEFPIPGNDDASRAISLYCDLIARAAIDGIARQQGASGVDVGAAEEAPVEEVVEEAVAEEAPAESSEAAAASTEETPAS</sequence>
<dbReference type="GO" id="GO:0022627">
    <property type="term" value="C:cytosolic small ribosomal subunit"/>
    <property type="evidence" value="ECO:0007669"/>
    <property type="project" value="TreeGrafter"/>
</dbReference>
<reference evidence="8" key="1">
    <citation type="submission" date="2021-08" db="EMBL/GenBank/DDBJ databases">
        <title>Hoeflea bacterium WL0058 sp. nov., isolated from the sediment.</title>
        <authorList>
            <person name="Wang L."/>
            <person name="Zhang D."/>
        </authorList>
    </citation>
    <scope>NUCLEOTIDE SEQUENCE</scope>
    <source>
        <strain evidence="8">WL0058</strain>
    </source>
</reference>
<dbReference type="Pfam" id="PF00318">
    <property type="entry name" value="Ribosomal_S2"/>
    <property type="match status" value="1"/>
</dbReference>
<dbReference type="RefSeq" id="WP_220231183.1">
    <property type="nucleotide sequence ID" value="NZ_JAICBX010000006.1"/>
</dbReference>
<proteinExistence type="inferred from homology"/>
<gene>
    <name evidence="5 8" type="primary">rpsB</name>
    <name evidence="8" type="ORF">K1W69_24945</name>
</gene>
<evidence type="ECO:0000256" key="1">
    <source>
        <dbReference type="ARBA" id="ARBA00006242"/>
    </source>
</evidence>
<dbReference type="PANTHER" id="PTHR12534">
    <property type="entry name" value="30S RIBOSOMAL PROTEIN S2 PROKARYOTIC AND ORGANELLAR"/>
    <property type="match status" value="1"/>
</dbReference>
<dbReference type="InterPro" id="IPR005706">
    <property type="entry name" value="Ribosomal_uS2_bac/mit/plastid"/>
</dbReference>
<evidence type="ECO:0000313" key="9">
    <source>
        <dbReference type="Proteomes" id="UP001196509"/>
    </source>
</evidence>
<dbReference type="Gene3D" id="1.10.287.610">
    <property type="entry name" value="Helix hairpin bin"/>
    <property type="match status" value="1"/>
</dbReference>
<evidence type="ECO:0000256" key="6">
    <source>
        <dbReference type="RuleBase" id="RU003631"/>
    </source>
</evidence>
<evidence type="ECO:0000256" key="3">
    <source>
        <dbReference type="ARBA" id="ARBA00023274"/>
    </source>
</evidence>
<name>A0AAE3D460_9HYPH</name>
<dbReference type="Proteomes" id="UP001196509">
    <property type="component" value="Unassembled WGS sequence"/>
</dbReference>
<protein>
    <recommendedName>
        <fullName evidence="4 5">Small ribosomal subunit protein uS2</fullName>
    </recommendedName>
</protein>
<dbReference type="PROSITE" id="PS00963">
    <property type="entry name" value="RIBOSOMAL_S2_2"/>
    <property type="match status" value="1"/>
</dbReference>
<evidence type="ECO:0000256" key="7">
    <source>
        <dbReference type="SAM" id="MobiDB-lite"/>
    </source>
</evidence>
<accession>A0AAE3D460</accession>
<organism evidence="8 9">
    <name type="scientific">Flavimaribacter sediminis</name>
    <dbReference type="NCBI Taxonomy" id="2865987"/>
    <lineage>
        <taxon>Bacteria</taxon>
        <taxon>Pseudomonadati</taxon>
        <taxon>Pseudomonadota</taxon>
        <taxon>Alphaproteobacteria</taxon>
        <taxon>Hyphomicrobiales</taxon>
        <taxon>Rhizobiaceae</taxon>
        <taxon>Flavimaribacter</taxon>
    </lineage>
</organism>
<evidence type="ECO:0000313" key="8">
    <source>
        <dbReference type="EMBL" id="MBW8640463.1"/>
    </source>
</evidence>
<dbReference type="SUPFAM" id="SSF52313">
    <property type="entry name" value="Ribosomal protein S2"/>
    <property type="match status" value="1"/>
</dbReference>
<dbReference type="PROSITE" id="PS00962">
    <property type="entry name" value="RIBOSOMAL_S2_1"/>
    <property type="match status" value="1"/>
</dbReference>
<keyword evidence="2 5" id="KW-0689">Ribosomal protein</keyword>
<dbReference type="NCBIfam" id="TIGR01011">
    <property type="entry name" value="rpsB_bact"/>
    <property type="match status" value="1"/>
</dbReference>
<dbReference type="AlphaFoldDB" id="A0AAE3D460"/>
<feature type="region of interest" description="Disordered" evidence="7">
    <location>
        <begin position="250"/>
        <end position="275"/>
    </location>
</feature>
<evidence type="ECO:0000256" key="2">
    <source>
        <dbReference type="ARBA" id="ARBA00022980"/>
    </source>
</evidence>
<dbReference type="Gene3D" id="3.40.50.10490">
    <property type="entry name" value="Glucose-6-phosphate isomerase like protein, domain 1"/>
    <property type="match status" value="1"/>
</dbReference>
<dbReference type="CDD" id="cd01425">
    <property type="entry name" value="RPS2"/>
    <property type="match status" value="1"/>
</dbReference>
<evidence type="ECO:0000256" key="4">
    <source>
        <dbReference type="ARBA" id="ARBA00035256"/>
    </source>
</evidence>
<dbReference type="HAMAP" id="MF_00291_B">
    <property type="entry name" value="Ribosomal_uS2_B"/>
    <property type="match status" value="1"/>
</dbReference>
<comment type="caution">
    <text evidence="8">The sequence shown here is derived from an EMBL/GenBank/DDBJ whole genome shotgun (WGS) entry which is preliminary data.</text>
</comment>
<dbReference type="InterPro" id="IPR001865">
    <property type="entry name" value="Ribosomal_uS2"/>
</dbReference>
<evidence type="ECO:0000256" key="5">
    <source>
        <dbReference type="HAMAP-Rule" id="MF_00291"/>
    </source>
</evidence>
<feature type="compositionally biased region" description="Low complexity" evidence="7">
    <location>
        <begin position="259"/>
        <end position="275"/>
    </location>
</feature>
<dbReference type="EMBL" id="JAICBX010000006">
    <property type="protein sequence ID" value="MBW8640463.1"/>
    <property type="molecule type" value="Genomic_DNA"/>
</dbReference>
<comment type="similarity">
    <text evidence="1 5 6">Belongs to the universal ribosomal protein uS2 family.</text>
</comment>
<dbReference type="PRINTS" id="PR00395">
    <property type="entry name" value="RIBOSOMALS2"/>
</dbReference>
<dbReference type="InterPro" id="IPR023591">
    <property type="entry name" value="Ribosomal_uS2_flav_dom_sf"/>
</dbReference>
<dbReference type="GO" id="GO:0003735">
    <property type="term" value="F:structural constituent of ribosome"/>
    <property type="evidence" value="ECO:0007669"/>
    <property type="project" value="InterPro"/>
</dbReference>
<dbReference type="InterPro" id="IPR018130">
    <property type="entry name" value="Ribosomal_uS2_CS"/>
</dbReference>
<keyword evidence="9" id="KW-1185">Reference proteome</keyword>